<accession>A0A1L7GUE7</accession>
<gene>
    <name evidence="1" type="ORF">BUW47_04325</name>
    <name evidence="2" type="ORF">GC247_01080</name>
</gene>
<dbReference type="InterPro" id="IPR021530">
    <property type="entry name" value="AllH-like"/>
</dbReference>
<dbReference type="EMBL" id="CP019030">
    <property type="protein sequence ID" value="APU45710.1"/>
    <property type="molecule type" value="Genomic_DNA"/>
</dbReference>
<dbReference type="Pfam" id="PF11392">
    <property type="entry name" value="AllH"/>
    <property type="match status" value="1"/>
</dbReference>
<protein>
    <submittedName>
        <fullName evidence="2">DUF2877 domain-containing protein</fullName>
    </submittedName>
</protein>
<organism evidence="1 3">
    <name type="scientific">Limosilactobacillus fermentum</name>
    <name type="common">Lactobacillus fermentum</name>
    <dbReference type="NCBI Taxonomy" id="1613"/>
    <lineage>
        <taxon>Bacteria</taxon>
        <taxon>Bacillati</taxon>
        <taxon>Bacillota</taxon>
        <taxon>Bacilli</taxon>
        <taxon>Lactobacillales</taxon>
        <taxon>Lactobacillaceae</taxon>
        <taxon>Limosilactobacillus</taxon>
    </lineage>
</organism>
<evidence type="ECO:0000313" key="1">
    <source>
        <dbReference type="EMBL" id="APU45710.1"/>
    </source>
</evidence>
<reference evidence="2 4" key="2">
    <citation type="submission" date="2019-10" db="EMBL/GenBank/DDBJ databases">
        <title>Genome Sequencing and assembly of Lactobacillus fermentum I2, a lactic acid bacteria.</title>
        <authorList>
            <person name="Lopes L.S."/>
            <person name="Persinoti G.F."/>
            <person name="Riano-Pachon D.M."/>
            <person name="Labate C.A."/>
        </authorList>
    </citation>
    <scope>NUCLEOTIDE SEQUENCE [LARGE SCALE GENOMIC DNA]</scope>
    <source>
        <strain evidence="2 4">I2</strain>
    </source>
</reference>
<dbReference type="EMBL" id="WHJL01000003">
    <property type="protein sequence ID" value="MPQ34546.1"/>
    <property type="molecule type" value="Genomic_DNA"/>
</dbReference>
<name>A0A1L7GUE7_LIMFE</name>
<sequence length="46" mass="4807">MLALTNWLAGGDGQLTERVHSVIDYGNTSGRDTLAGMVAGLMQQTG</sequence>
<evidence type="ECO:0000313" key="3">
    <source>
        <dbReference type="Proteomes" id="UP000185427"/>
    </source>
</evidence>
<dbReference type="Proteomes" id="UP000185427">
    <property type="component" value="Chromosome"/>
</dbReference>
<evidence type="ECO:0000313" key="2">
    <source>
        <dbReference type="EMBL" id="MPQ34546.1"/>
    </source>
</evidence>
<dbReference type="RefSeq" id="WP_003683943.1">
    <property type="nucleotide sequence ID" value="NZ_CP034099.1"/>
</dbReference>
<evidence type="ECO:0000313" key="4">
    <source>
        <dbReference type="Proteomes" id="UP000466799"/>
    </source>
</evidence>
<dbReference type="Proteomes" id="UP000466799">
    <property type="component" value="Unassembled WGS sequence"/>
</dbReference>
<dbReference type="AlphaFoldDB" id="A0A1L7GUE7"/>
<proteinExistence type="predicted"/>
<reference evidence="1 3" key="1">
    <citation type="submission" date="2016-12" db="EMBL/GenBank/DDBJ databases">
        <title>Complete Genome Sequence of Lactobacillus fermentum Strain SNUV175, a Probiotic for Treatment of Bacterial Vaginosis.</title>
        <authorList>
            <person name="Lee S."/>
            <person name="You H.J."/>
            <person name="Kwon B."/>
            <person name="Ko G."/>
        </authorList>
    </citation>
    <scope>NUCLEOTIDE SEQUENCE [LARGE SCALE GENOMIC DNA]</scope>
    <source>
        <strain evidence="1 3">SNUV175</strain>
    </source>
</reference>